<reference evidence="1 2" key="1">
    <citation type="submission" date="2015-01" db="EMBL/GenBank/DDBJ databases">
        <title>Evolution of Trichinella species and genotypes.</title>
        <authorList>
            <person name="Korhonen P.K."/>
            <person name="Edoardo P."/>
            <person name="Giuseppe L.R."/>
            <person name="Gasser R.B."/>
        </authorList>
    </citation>
    <scope>NUCLEOTIDE SEQUENCE [LARGE SCALE GENOMIC DNA]</scope>
    <source>
        <strain evidence="1">ISS1029</strain>
    </source>
</reference>
<evidence type="ECO:0000313" key="1">
    <source>
        <dbReference type="EMBL" id="KRZ07329.1"/>
    </source>
</evidence>
<sequence length="96" mass="11268">MLNRFETEKHSETTHSDELLIIMNMLKANSSNNVIMQSLKIKFPSRQPHQFKPHRDIMMKSLLCFVACLFMDTDYDCFNKIIGNGFGKYFLLFANK</sequence>
<dbReference type="EMBL" id="JYDP01000104">
    <property type="protein sequence ID" value="KRZ07329.1"/>
    <property type="molecule type" value="Genomic_DNA"/>
</dbReference>
<name>A0A0V1HA90_9BILA</name>
<accession>A0A0V1HA90</accession>
<comment type="caution">
    <text evidence="1">The sequence shown here is derived from an EMBL/GenBank/DDBJ whole genome shotgun (WGS) entry which is preliminary data.</text>
</comment>
<organism evidence="1 2">
    <name type="scientific">Trichinella zimbabwensis</name>
    <dbReference type="NCBI Taxonomy" id="268475"/>
    <lineage>
        <taxon>Eukaryota</taxon>
        <taxon>Metazoa</taxon>
        <taxon>Ecdysozoa</taxon>
        <taxon>Nematoda</taxon>
        <taxon>Enoplea</taxon>
        <taxon>Dorylaimia</taxon>
        <taxon>Trichinellida</taxon>
        <taxon>Trichinellidae</taxon>
        <taxon>Trichinella</taxon>
    </lineage>
</organism>
<dbReference type="Proteomes" id="UP000055024">
    <property type="component" value="Unassembled WGS sequence"/>
</dbReference>
<evidence type="ECO:0000313" key="2">
    <source>
        <dbReference type="Proteomes" id="UP000055024"/>
    </source>
</evidence>
<proteinExistence type="predicted"/>
<protein>
    <submittedName>
        <fullName evidence="1">Uncharacterized protein</fullName>
    </submittedName>
</protein>
<dbReference type="AlphaFoldDB" id="A0A0V1HA90"/>
<keyword evidence="2" id="KW-1185">Reference proteome</keyword>
<gene>
    <name evidence="1" type="ORF">T11_8835</name>
</gene>